<dbReference type="InterPro" id="IPR005495">
    <property type="entry name" value="LptG/LptF_permease"/>
</dbReference>
<evidence type="ECO:0000256" key="6">
    <source>
        <dbReference type="SAM" id="Phobius"/>
    </source>
</evidence>
<evidence type="ECO:0000313" key="8">
    <source>
        <dbReference type="Proteomes" id="UP000093748"/>
    </source>
</evidence>
<reference evidence="8" key="1">
    <citation type="submission" date="2016-06" db="EMBL/GenBank/DDBJ databases">
        <title>NZP2037 Pacbio-Illumina hybrid assembly.</title>
        <authorList>
            <person name="Ramsay J.P."/>
        </authorList>
    </citation>
    <scope>NUCLEOTIDE SEQUENCE [LARGE SCALE GENOMIC DNA]</scope>
    <source>
        <strain evidence="8">R7ANS::ICEMlSym2042</strain>
    </source>
</reference>
<evidence type="ECO:0000256" key="1">
    <source>
        <dbReference type="ARBA" id="ARBA00004651"/>
    </source>
</evidence>
<keyword evidence="2" id="KW-1003">Cell membrane</keyword>
<proteinExistence type="predicted"/>
<evidence type="ECO:0000256" key="4">
    <source>
        <dbReference type="ARBA" id="ARBA00022989"/>
    </source>
</evidence>
<evidence type="ECO:0000256" key="2">
    <source>
        <dbReference type="ARBA" id="ARBA00022475"/>
    </source>
</evidence>
<dbReference type="GeneID" id="66684935"/>
<protein>
    <submittedName>
        <fullName evidence="7">LPS export ABC transporter permease LptF</fullName>
    </submittedName>
</protein>
<feature type="transmembrane region" description="Helical" evidence="6">
    <location>
        <begin position="12"/>
        <end position="34"/>
    </location>
</feature>
<feature type="transmembrane region" description="Helical" evidence="6">
    <location>
        <begin position="310"/>
        <end position="330"/>
    </location>
</feature>
<dbReference type="InterPro" id="IPR030922">
    <property type="entry name" value="LptF"/>
</dbReference>
<comment type="caution">
    <text evidence="7">The sequence shown here is derived from an EMBL/GenBank/DDBJ whole genome shotgun (WGS) entry which is preliminary data.</text>
</comment>
<dbReference type="NCBIfam" id="TIGR04407">
    <property type="entry name" value="LptF_YjgP"/>
    <property type="match status" value="1"/>
</dbReference>
<evidence type="ECO:0000256" key="3">
    <source>
        <dbReference type="ARBA" id="ARBA00022692"/>
    </source>
</evidence>
<dbReference type="RefSeq" id="WP_010915183.1">
    <property type="nucleotide sequence ID" value="NZ_LZTH01000008.1"/>
</dbReference>
<dbReference type="GO" id="GO:0043190">
    <property type="term" value="C:ATP-binding cassette (ABC) transporter complex"/>
    <property type="evidence" value="ECO:0007669"/>
    <property type="project" value="InterPro"/>
</dbReference>
<sequence length="400" mass="44244">MKVVERYIMRRAFVVFLAALVWTLAIVWTTQVLAKIDLVTDSGQSSLTFFEVAALILPSIIPIVVPFALVVAVAQTLSVMNSDSELVVVNAAGASRWTIVRPIMLLALAASVFSFAVDNGIDPYARQKNRALVAQSRADLLSLIIQEGTFRKIEDGLFLQIGERLPDNRLGGIFVADSREEGVNLVYYAKTGSVVERGGEKVLMMNDGVIHRKTLTGDLSVIRFTSYAFDMSAFMAAASEVTLLPKDQTTQYLLNPNVNDKLYQQAPQQYRAEIDQRFSEWLYSMVFALIALAVAGDARSHREARVNPLITAITISLFVRWLGFFAASKADEVPQYAYMVYGVPIVASAVAIWFIVSNRTMELPVAWADWMTNLASRVGDGWNALKLRWSRRGTSGQGIG</sequence>
<dbReference type="EMBL" id="LZTJ01000012">
    <property type="protein sequence ID" value="OBP76948.1"/>
    <property type="molecule type" value="Genomic_DNA"/>
</dbReference>
<dbReference type="AlphaFoldDB" id="A0A1A5J0H9"/>
<dbReference type="PANTHER" id="PTHR33529:SF6">
    <property type="entry name" value="YJGP_YJGQ FAMILY PERMEASE"/>
    <property type="match status" value="1"/>
</dbReference>
<gene>
    <name evidence="7" type="ORF">BAE39_12845</name>
</gene>
<organism evidence="7 8">
    <name type="scientific">Rhizobium loti</name>
    <name type="common">Mesorhizobium loti</name>
    <dbReference type="NCBI Taxonomy" id="381"/>
    <lineage>
        <taxon>Bacteria</taxon>
        <taxon>Pseudomonadati</taxon>
        <taxon>Pseudomonadota</taxon>
        <taxon>Alphaproteobacteria</taxon>
        <taxon>Hyphomicrobiales</taxon>
        <taxon>Phyllobacteriaceae</taxon>
        <taxon>Mesorhizobium</taxon>
    </lineage>
</organism>
<comment type="subcellular location">
    <subcellularLocation>
        <location evidence="1">Cell membrane</location>
        <topology evidence="1">Multi-pass membrane protein</topology>
    </subcellularLocation>
</comment>
<name>A0A1A5J0H9_RHILI</name>
<keyword evidence="3 6" id="KW-0812">Transmembrane</keyword>
<feature type="transmembrane region" description="Helical" evidence="6">
    <location>
        <begin position="54"/>
        <end position="77"/>
    </location>
</feature>
<dbReference type="PANTHER" id="PTHR33529">
    <property type="entry name" value="SLR0882 PROTEIN-RELATED"/>
    <property type="match status" value="1"/>
</dbReference>
<dbReference type="GO" id="GO:0055085">
    <property type="term" value="P:transmembrane transport"/>
    <property type="evidence" value="ECO:0007669"/>
    <property type="project" value="InterPro"/>
</dbReference>
<feature type="transmembrane region" description="Helical" evidence="6">
    <location>
        <begin position="336"/>
        <end position="356"/>
    </location>
</feature>
<dbReference type="OrthoDB" id="8477889at2"/>
<keyword evidence="5 6" id="KW-0472">Membrane</keyword>
<dbReference type="Pfam" id="PF03739">
    <property type="entry name" value="LptF_LptG"/>
    <property type="match status" value="1"/>
</dbReference>
<evidence type="ECO:0000313" key="7">
    <source>
        <dbReference type="EMBL" id="OBP76948.1"/>
    </source>
</evidence>
<dbReference type="GO" id="GO:0015920">
    <property type="term" value="P:lipopolysaccharide transport"/>
    <property type="evidence" value="ECO:0007669"/>
    <property type="project" value="TreeGrafter"/>
</dbReference>
<accession>A0A1A5J0H9</accession>
<dbReference type="Proteomes" id="UP000093748">
    <property type="component" value="Unassembled WGS sequence"/>
</dbReference>
<keyword evidence="4 6" id="KW-1133">Transmembrane helix</keyword>
<evidence type="ECO:0000256" key="5">
    <source>
        <dbReference type="ARBA" id="ARBA00023136"/>
    </source>
</evidence>